<comment type="caution">
    <text evidence="2">The sequence shown here is derived from an EMBL/GenBank/DDBJ whole genome shotgun (WGS) entry which is preliminary data.</text>
</comment>
<feature type="region of interest" description="Disordered" evidence="1">
    <location>
        <begin position="132"/>
        <end position="168"/>
    </location>
</feature>
<sequence>MKAHYLQMQRERDTALARARELEDKYESATFSVNVARTEDTVVRDIQLPTPPTSCPLPQEIRLSSVPTEDDEDDYRLTYPSESSLSPSPPPPPISGHKMFFTNKSGSLSPRPLPQRLSHTFSLENLNGLISAERSSRSSSPSDSDRDSISSSKRRRLSASSSSGSSYATTYDEIEDIAHKSVSTSCGRGISSVAFTKYESEGECDMDISDSDSDSPSPLSFNSRISLGKKLLFDHDSLNDHVGGERDKTTLTPAVEQAQPVDPQASSKLHLPHLNLSDLNQMYFNYDGIIYCRACW</sequence>
<evidence type="ECO:0000256" key="1">
    <source>
        <dbReference type="SAM" id="MobiDB-lite"/>
    </source>
</evidence>
<dbReference type="OrthoDB" id="2951131at2759"/>
<accession>A0A9P5UDV6</accession>
<feature type="region of interest" description="Disordered" evidence="1">
    <location>
        <begin position="47"/>
        <end position="115"/>
    </location>
</feature>
<reference evidence="2" key="1">
    <citation type="submission" date="2020-11" db="EMBL/GenBank/DDBJ databases">
        <authorList>
            <consortium name="DOE Joint Genome Institute"/>
            <person name="Ahrendt S."/>
            <person name="Riley R."/>
            <person name="Andreopoulos W."/>
            <person name="Labutti K."/>
            <person name="Pangilinan J."/>
            <person name="Ruiz-Duenas F.J."/>
            <person name="Barrasa J.M."/>
            <person name="Sanchez-Garcia M."/>
            <person name="Camarero S."/>
            <person name="Miyauchi S."/>
            <person name="Serrano A."/>
            <person name="Linde D."/>
            <person name="Babiker R."/>
            <person name="Drula E."/>
            <person name="Ayuso-Fernandez I."/>
            <person name="Pacheco R."/>
            <person name="Padilla G."/>
            <person name="Ferreira P."/>
            <person name="Barriuso J."/>
            <person name="Kellner H."/>
            <person name="Castanera R."/>
            <person name="Alfaro M."/>
            <person name="Ramirez L."/>
            <person name="Pisabarro A.G."/>
            <person name="Kuo A."/>
            <person name="Tritt A."/>
            <person name="Lipzen A."/>
            <person name="He G."/>
            <person name="Yan M."/>
            <person name="Ng V."/>
            <person name="Cullen D."/>
            <person name="Martin F."/>
            <person name="Rosso M.-N."/>
            <person name="Henrissat B."/>
            <person name="Hibbett D."/>
            <person name="Martinez A.T."/>
            <person name="Grigoriev I.V."/>
        </authorList>
    </citation>
    <scope>NUCLEOTIDE SEQUENCE</scope>
    <source>
        <strain evidence="2">AH 40177</strain>
    </source>
</reference>
<dbReference type="Proteomes" id="UP000772434">
    <property type="component" value="Unassembled WGS sequence"/>
</dbReference>
<proteinExistence type="predicted"/>
<dbReference type="AlphaFoldDB" id="A0A9P5UDV6"/>
<name>A0A9P5UDV6_9AGAR</name>
<dbReference type="EMBL" id="JADNRY010000006">
    <property type="protein sequence ID" value="KAF9076590.1"/>
    <property type="molecule type" value="Genomic_DNA"/>
</dbReference>
<organism evidence="2 3">
    <name type="scientific">Rhodocollybia butyracea</name>
    <dbReference type="NCBI Taxonomy" id="206335"/>
    <lineage>
        <taxon>Eukaryota</taxon>
        <taxon>Fungi</taxon>
        <taxon>Dikarya</taxon>
        <taxon>Basidiomycota</taxon>
        <taxon>Agaricomycotina</taxon>
        <taxon>Agaricomycetes</taxon>
        <taxon>Agaricomycetidae</taxon>
        <taxon>Agaricales</taxon>
        <taxon>Marasmiineae</taxon>
        <taxon>Omphalotaceae</taxon>
        <taxon>Rhodocollybia</taxon>
    </lineage>
</organism>
<protein>
    <submittedName>
        <fullName evidence="2">Uncharacterized protein</fullName>
    </submittedName>
</protein>
<evidence type="ECO:0000313" key="2">
    <source>
        <dbReference type="EMBL" id="KAF9076590.1"/>
    </source>
</evidence>
<evidence type="ECO:0000313" key="3">
    <source>
        <dbReference type="Proteomes" id="UP000772434"/>
    </source>
</evidence>
<keyword evidence="3" id="KW-1185">Reference proteome</keyword>
<gene>
    <name evidence="2" type="ORF">BDP27DRAFT_805361</name>
</gene>